<protein>
    <submittedName>
        <fullName evidence="8">Mobile element protein</fullName>
    </submittedName>
</protein>
<dbReference type="eggNOG" id="COG3039">
    <property type="taxonomic scope" value="Bacteria"/>
</dbReference>
<dbReference type="PANTHER" id="PTHR35604">
    <property type="entry name" value="TRANSPOSASE INSH FOR INSERTION SEQUENCE ELEMENT IS5A-RELATED"/>
    <property type="match status" value="1"/>
</dbReference>
<evidence type="ECO:0000256" key="5">
    <source>
        <dbReference type="ARBA" id="ARBA00023172"/>
    </source>
</evidence>
<evidence type="ECO:0000256" key="4">
    <source>
        <dbReference type="ARBA" id="ARBA00023125"/>
    </source>
</evidence>
<evidence type="ECO:0000256" key="3">
    <source>
        <dbReference type="ARBA" id="ARBA00022578"/>
    </source>
</evidence>
<reference evidence="8 9" key="1">
    <citation type="journal article" date="2015" name="Genome Announc.">
        <title>Complete Genome Sequence of the Novel Leech Symbiont Mucinivorans hirudinis M3T.</title>
        <authorList>
            <person name="Nelson M.C."/>
            <person name="Bomar L."/>
            <person name="Graf J."/>
        </authorList>
    </citation>
    <scope>NUCLEOTIDE SEQUENCE [LARGE SCALE GENOMIC DNA]</scope>
    <source>
        <strain evidence="9">M3</strain>
    </source>
</reference>
<dbReference type="OrthoDB" id="1427753at2"/>
<evidence type="ECO:0000256" key="2">
    <source>
        <dbReference type="ARBA" id="ARBA00010075"/>
    </source>
</evidence>
<name>A0A060RDU5_9BACT</name>
<organism evidence="8 9">
    <name type="scientific">Mucinivorans hirudinis</name>
    <dbReference type="NCBI Taxonomy" id="1433126"/>
    <lineage>
        <taxon>Bacteria</taxon>
        <taxon>Pseudomonadati</taxon>
        <taxon>Bacteroidota</taxon>
        <taxon>Bacteroidia</taxon>
        <taxon>Bacteroidales</taxon>
        <taxon>Rikenellaceae</taxon>
        <taxon>Mucinivorans</taxon>
    </lineage>
</organism>
<dbReference type="GO" id="GO:0006313">
    <property type="term" value="P:DNA transposition"/>
    <property type="evidence" value="ECO:0007669"/>
    <property type="project" value="InterPro"/>
</dbReference>
<feature type="domain" description="Transposase InsH N-terminal" evidence="7">
    <location>
        <begin position="21"/>
        <end position="121"/>
    </location>
</feature>
<evidence type="ECO:0000259" key="6">
    <source>
        <dbReference type="Pfam" id="PF01609"/>
    </source>
</evidence>
<dbReference type="EMBL" id="HG934468">
    <property type="protein sequence ID" value="CDN32508.1"/>
    <property type="molecule type" value="Genomic_DNA"/>
</dbReference>
<evidence type="ECO:0000313" key="8">
    <source>
        <dbReference type="EMBL" id="CDN32508.1"/>
    </source>
</evidence>
<feature type="domain" description="Transposase IS4-like" evidence="6">
    <location>
        <begin position="184"/>
        <end position="339"/>
    </location>
</feature>
<dbReference type="NCBIfam" id="NF033581">
    <property type="entry name" value="transpos_IS5_4"/>
    <property type="match status" value="1"/>
</dbReference>
<comment type="function">
    <text evidence="1">Involved in the transposition of the insertion sequence IS5.</text>
</comment>
<dbReference type="GO" id="GO:0004803">
    <property type="term" value="F:transposase activity"/>
    <property type="evidence" value="ECO:0007669"/>
    <property type="project" value="InterPro"/>
</dbReference>
<dbReference type="Proteomes" id="UP000027616">
    <property type="component" value="Chromosome I"/>
</dbReference>
<dbReference type="InterPro" id="IPR008490">
    <property type="entry name" value="Transposase_InsH_N"/>
</dbReference>
<dbReference type="KEGG" id="rbc:BN938_2438"/>
<evidence type="ECO:0000256" key="1">
    <source>
        <dbReference type="ARBA" id="ARBA00003544"/>
    </source>
</evidence>
<keyword evidence="5" id="KW-0233">DNA recombination</keyword>
<proteinExistence type="inferred from homology"/>
<dbReference type="PATRIC" id="fig|1433126.3.peg.2414"/>
<comment type="similarity">
    <text evidence="2">Belongs to the transposase 11 family.</text>
</comment>
<dbReference type="GO" id="GO:0003677">
    <property type="term" value="F:DNA binding"/>
    <property type="evidence" value="ECO:0007669"/>
    <property type="project" value="UniProtKB-KW"/>
</dbReference>
<evidence type="ECO:0000259" key="7">
    <source>
        <dbReference type="Pfam" id="PF05598"/>
    </source>
</evidence>
<gene>
    <name evidence="8" type="ORF">BN938_2438</name>
</gene>
<dbReference type="InterPro" id="IPR047959">
    <property type="entry name" value="Transpos_IS5"/>
</dbReference>
<dbReference type="Pfam" id="PF01609">
    <property type="entry name" value="DDE_Tnp_1"/>
    <property type="match status" value="1"/>
</dbReference>
<dbReference type="HOGENOM" id="CLU_049873_1_1_10"/>
<keyword evidence="9" id="KW-1185">Reference proteome</keyword>
<dbReference type="InterPro" id="IPR002559">
    <property type="entry name" value="Transposase_11"/>
</dbReference>
<accession>A0A060RDU5</accession>
<keyword evidence="4" id="KW-0238">DNA-binding</keyword>
<evidence type="ECO:0000313" key="9">
    <source>
        <dbReference type="Proteomes" id="UP000027616"/>
    </source>
</evidence>
<dbReference type="PANTHER" id="PTHR35604:SF2">
    <property type="entry name" value="TRANSPOSASE INSH FOR INSERTION SEQUENCE ELEMENT IS5A-RELATED"/>
    <property type="match status" value="1"/>
</dbReference>
<keyword evidence="3" id="KW-0815">Transposition</keyword>
<dbReference type="AlphaFoldDB" id="A0A060RDU5"/>
<dbReference type="Pfam" id="PF05598">
    <property type="entry name" value="DUF772"/>
    <property type="match status" value="1"/>
</dbReference>
<sequence length="355" mass="40565">MRKIQYKSTGIAGLFDHEQALEQLSNKGNALERLSEVLDFEIFRELLEDSILTKEKKNNAGAKPYDVVMLFKILILQRYFGLSDGQVEYQIIDRASFKAFLGLSSGDKVPDEKTVWSFREKLTNNQTIEKTFVLFRDVLNAKGLILNEGKMVDATFATAPIQRNTREENKQIKDGDGAALWNNKPHKKRHKDIDARWTQKGGQNYYGYKNHTKVDAKSKFIDCYKVTDASVHDSQPLEDLLDDNDKGQPLYGDSAYTGANQDDVIENAKMINQVCERGYRNHPLTNEQKASNREKSSVRSRVEHVFGFMEQSMHGIKVECVGIVRATGILGLMNLTYNLFRYEQVVRLNLLPIKN</sequence>